<comment type="caution">
    <text evidence="2">The sequence shown here is derived from an EMBL/GenBank/DDBJ whole genome shotgun (WGS) entry which is preliminary data.</text>
</comment>
<dbReference type="EMBL" id="BLWA01000011">
    <property type="protein sequence ID" value="GFM93630.1"/>
    <property type="molecule type" value="Genomic_DNA"/>
</dbReference>
<feature type="transmembrane region" description="Helical" evidence="1">
    <location>
        <begin position="20"/>
        <end position="39"/>
    </location>
</feature>
<accession>A0ABQ1DRH3</accession>
<organism evidence="2 3">
    <name type="scientific">Pseudomonas cichorii</name>
    <dbReference type="NCBI Taxonomy" id="36746"/>
    <lineage>
        <taxon>Bacteria</taxon>
        <taxon>Pseudomonadati</taxon>
        <taxon>Pseudomonadota</taxon>
        <taxon>Gammaproteobacteria</taxon>
        <taxon>Pseudomonadales</taxon>
        <taxon>Pseudomonadaceae</taxon>
        <taxon>Pseudomonas</taxon>
    </lineage>
</organism>
<keyword evidence="1" id="KW-1133">Transmembrane helix</keyword>
<proteinExistence type="predicted"/>
<sequence>MVSDVGDFFFTWGECMDKILLTAFLTALAGFITAALSVVKLVNEKESKTTEFRQSWTESARAALSDLIAKLNFHVTNVVHVKDLKKICLRRS</sequence>
<keyword evidence="1" id="KW-0472">Membrane</keyword>
<gene>
    <name evidence="2" type="ORF">PSCICP_36020</name>
</gene>
<keyword evidence="1" id="KW-0812">Transmembrane</keyword>
<name>A0ABQ1DRH3_PSECI</name>
<protein>
    <submittedName>
        <fullName evidence="2">Uncharacterized protein</fullName>
    </submittedName>
</protein>
<dbReference type="Proteomes" id="UP000614982">
    <property type="component" value="Unassembled WGS sequence"/>
</dbReference>
<evidence type="ECO:0000256" key="1">
    <source>
        <dbReference type="SAM" id="Phobius"/>
    </source>
</evidence>
<evidence type="ECO:0000313" key="2">
    <source>
        <dbReference type="EMBL" id="GFM93630.1"/>
    </source>
</evidence>
<evidence type="ECO:0000313" key="3">
    <source>
        <dbReference type="Proteomes" id="UP000614982"/>
    </source>
</evidence>
<keyword evidence="3" id="KW-1185">Reference proteome</keyword>
<reference evidence="2 3" key="1">
    <citation type="submission" date="2020-05" db="EMBL/GenBank/DDBJ databases">
        <title>Genetic diversity of Pseudomonas cichorii.</title>
        <authorList>
            <person name="Tani S."/>
            <person name="Yagi H."/>
            <person name="Hashimoto S."/>
            <person name="Iiyama K."/>
            <person name="Furuya N."/>
        </authorList>
    </citation>
    <scope>NUCLEOTIDE SEQUENCE [LARGE SCALE GENOMIC DNA]</scope>
    <source>
        <strain evidence="2 3">LMG 2162</strain>
    </source>
</reference>